<dbReference type="PANTHER" id="PTHR46233">
    <property type="entry name" value="HYDROXYACYLGLUTATHIONE HYDROLASE GLOC"/>
    <property type="match status" value="1"/>
</dbReference>
<organism evidence="6 7">
    <name type="scientific">Dielma fastidiosa</name>
    <dbReference type="NCBI Taxonomy" id="1034346"/>
    <lineage>
        <taxon>Bacteria</taxon>
        <taxon>Bacillati</taxon>
        <taxon>Bacillota</taxon>
        <taxon>Erysipelotrichia</taxon>
        <taxon>Erysipelotrichales</taxon>
        <taxon>Erysipelotrichaceae</taxon>
        <taxon>Dielma</taxon>
    </lineage>
</organism>
<reference evidence="6 7" key="1">
    <citation type="submission" date="2018-05" db="EMBL/GenBank/DDBJ databases">
        <title>Genomic Encyclopedia of Type Strains, Phase IV (KMG-IV): sequencing the most valuable type-strain genomes for metagenomic binning, comparative biology and taxonomic classification.</title>
        <authorList>
            <person name="Goeker M."/>
        </authorList>
    </citation>
    <scope>NUCLEOTIDE SEQUENCE [LARGE SCALE GENOMIC DNA]</scope>
    <source>
        <strain evidence="6 7">JC118</strain>
    </source>
</reference>
<dbReference type="Proteomes" id="UP000247612">
    <property type="component" value="Unassembled WGS sequence"/>
</dbReference>
<dbReference type="SMART" id="SM00849">
    <property type="entry name" value="Lactamase_B"/>
    <property type="match status" value="1"/>
</dbReference>
<dbReference type="AlphaFoldDB" id="A0A318KMB8"/>
<evidence type="ECO:0000256" key="4">
    <source>
        <dbReference type="ARBA" id="ARBA00022833"/>
    </source>
</evidence>
<evidence type="ECO:0000259" key="5">
    <source>
        <dbReference type="SMART" id="SM00849"/>
    </source>
</evidence>
<dbReference type="CDD" id="cd06262">
    <property type="entry name" value="metallo-hydrolase-like_MBL-fold"/>
    <property type="match status" value="1"/>
</dbReference>
<dbReference type="GO" id="GO:0046872">
    <property type="term" value="F:metal ion binding"/>
    <property type="evidence" value="ECO:0007669"/>
    <property type="project" value="UniProtKB-KW"/>
</dbReference>
<gene>
    <name evidence="6" type="ORF">DES51_11351</name>
</gene>
<dbReference type="InterPro" id="IPR036866">
    <property type="entry name" value="RibonucZ/Hydroxyglut_hydro"/>
</dbReference>
<evidence type="ECO:0000256" key="1">
    <source>
        <dbReference type="ARBA" id="ARBA00001947"/>
    </source>
</evidence>
<keyword evidence="7" id="KW-1185">Reference proteome</keyword>
<feature type="domain" description="Metallo-beta-lactamase" evidence="5">
    <location>
        <begin position="22"/>
        <end position="194"/>
    </location>
</feature>
<dbReference type="Gene3D" id="3.60.15.10">
    <property type="entry name" value="Ribonuclease Z/Hydroxyacylglutathione hydrolase-like"/>
    <property type="match status" value="1"/>
</dbReference>
<accession>A0A318KMB8</accession>
<dbReference type="SUPFAM" id="SSF56281">
    <property type="entry name" value="Metallo-hydrolase/oxidoreductase"/>
    <property type="match status" value="1"/>
</dbReference>
<sequence length="211" mass="23274">MRLFLFVKKMKKIERFVVSAYQTNCYVLYQDQEALIVDPGARAERMIASIDEKQASVSGIVLTHGHLDHIGAVDDLAAHYGCPVYISEADMPLLTNPRLNESAGGREIIIKTKPRAIPYGKASIGSFNVEFIDAPGHTAGCVMMLWDENLFAGDVLFKGSIGRTDLATGSNSQMVNTLNEIKKMSVDYQVFPGHGDATTLFEEFAHNPYLN</sequence>
<dbReference type="PANTHER" id="PTHR46233:SF3">
    <property type="entry name" value="HYDROXYACYLGLUTATHIONE HYDROLASE GLOC"/>
    <property type="match status" value="1"/>
</dbReference>
<dbReference type="GO" id="GO:0016787">
    <property type="term" value="F:hydrolase activity"/>
    <property type="evidence" value="ECO:0007669"/>
    <property type="project" value="UniProtKB-KW"/>
</dbReference>
<name>A0A318KMB8_9FIRM</name>
<keyword evidence="2" id="KW-0479">Metal-binding</keyword>
<dbReference type="Pfam" id="PF00753">
    <property type="entry name" value="Lactamase_B"/>
    <property type="match status" value="1"/>
</dbReference>
<comment type="cofactor">
    <cofactor evidence="1">
        <name>Zn(2+)</name>
        <dbReference type="ChEBI" id="CHEBI:29105"/>
    </cofactor>
</comment>
<keyword evidence="4" id="KW-0862">Zinc</keyword>
<dbReference type="EMBL" id="QJKH01000013">
    <property type="protein sequence ID" value="PXX76856.1"/>
    <property type="molecule type" value="Genomic_DNA"/>
</dbReference>
<proteinExistence type="predicted"/>
<dbReference type="STRING" id="1034346.GCA_000313565_03361"/>
<comment type="caution">
    <text evidence="6">The sequence shown here is derived from an EMBL/GenBank/DDBJ whole genome shotgun (WGS) entry which is preliminary data.</text>
</comment>
<evidence type="ECO:0000256" key="3">
    <source>
        <dbReference type="ARBA" id="ARBA00022801"/>
    </source>
</evidence>
<protein>
    <submittedName>
        <fullName evidence="6">Glyoxylase-like metal-dependent hydrolase (Beta-lactamase superfamily II)</fullName>
    </submittedName>
</protein>
<keyword evidence="3 6" id="KW-0378">Hydrolase</keyword>
<evidence type="ECO:0000313" key="6">
    <source>
        <dbReference type="EMBL" id="PXX76856.1"/>
    </source>
</evidence>
<evidence type="ECO:0000256" key="2">
    <source>
        <dbReference type="ARBA" id="ARBA00022723"/>
    </source>
</evidence>
<dbReference type="InterPro" id="IPR051453">
    <property type="entry name" value="MBL_Glyoxalase_II"/>
</dbReference>
<evidence type="ECO:0000313" key="7">
    <source>
        <dbReference type="Proteomes" id="UP000247612"/>
    </source>
</evidence>
<dbReference type="InterPro" id="IPR001279">
    <property type="entry name" value="Metallo-B-lactamas"/>
</dbReference>